<feature type="region of interest" description="Disordered" evidence="2">
    <location>
        <begin position="284"/>
        <end position="305"/>
    </location>
</feature>
<dbReference type="Proteomes" id="UP000055024">
    <property type="component" value="Unassembled WGS sequence"/>
</dbReference>
<feature type="region of interest" description="Disordered" evidence="2">
    <location>
        <begin position="988"/>
        <end position="1016"/>
    </location>
</feature>
<feature type="region of interest" description="Disordered" evidence="2">
    <location>
        <begin position="211"/>
        <end position="272"/>
    </location>
</feature>
<evidence type="ECO:0000313" key="5">
    <source>
        <dbReference type="Proteomes" id="UP000055024"/>
    </source>
</evidence>
<comment type="caution">
    <text evidence="4">The sequence shown here is derived from an EMBL/GenBank/DDBJ whole genome shotgun (WGS) entry which is preliminary data.</text>
</comment>
<feature type="region of interest" description="Disordered" evidence="2">
    <location>
        <begin position="310"/>
        <end position="329"/>
    </location>
</feature>
<evidence type="ECO:0000256" key="2">
    <source>
        <dbReference type="SAM" id="MobiDB-lite"/>
    </source>
</evidence>
<evidence type="ECO:0000256" key="1">
    <source>
        <dbReference type="SAM" id="Coils"/>
    </source>
</evidence>
<evidence type="ECO:0000259" key="3">
    <source>
        <dbReference type="PROSITE" id="PS50106"/>
    </source>
</evidence>
<organism evidence="4 5">
    <name type="scientific">Trichinella zimbabwensis</name>
    <dbReference type="NCBI Taxonomy" id="268475"/>
    <lineage>
        <taxon>Eukaryota</taxon>
        <taxon>Metazoa</taxon>
        <taxon>Ecdysozoa</taxon>
        <taxon>Nematoda</taxon>
        <taxon>Enoplea</taxon>
        <taxon>Dorylaimia</taxon>
        <taxon>Trichinellida</taxon>
        <taxon>Trichinellidae</taxon>
        <taxon>Trichinella</taxon>
    </lineage>
</organism>
<feature type="compositionally biased region" description="Acidic residues" evidence="2">
    <location>
        <begin position="503"/>
        <end position="524"/>
    </location>
</feature>
<reference evidence="4 5" key="1">
    <citation type="submission" date="2015-01" db="EMBL/GenBank/DDBJ databases">
        <title>Evolution of Trichinella species and genotypes.</title>
        <authorList>
            <person name="Korhonen P.K."/>
            <person name="Edoardo P."/>
            <person name="Giuseppe L.R."/>
            <person name="Gasser R.B."/>
        </authorList>
    </citation>
    <scope>NUCLEOTIDE SEQUENCE [LARGE SCALE GENOMIC DNA]</scope>
    <source>
        <strain evidence="4">ISS1029</strain>
    </source>
</reference>
<keyword evidence="5" id="KW-1185">Reference proteome</keyword>
<feature type="coiled-coil region" evidence="1">
    <location>
        <begin position="635"/>
        <end position="669"/>
    </location>
</feature>
<dbReference type="PROSITE" id="PS50106">
    <property type="entry name" value="PDZ"/>
    <property type="match status" value="1"/>
</dbReference>
<feature type="domain" description="PDZ" evidence="3">
    <location>
        <begin position="380"/>
        <end position="464"/>
    </location>
</feature>
<feature type="compositionally biased region" description="Low complexity" evidence="2">
    <location>
        <begin position="290"/>
        <end position="302"/>
    </location>
</feature>
<feature type="region of interest" description="Disordered" evidence="2">
    <location>
        <begin position="335"/>
        <end position="366"/>
    </location>
</feature>
<name>A0A0V1HYW7_9BILA</name>
<dbReference type="PANTHER" id="PTHR15545">
    <property type="entry name" value="PDZ DOMAIN CONTAINING RING FINGER PROTEIN 3, 4"/>
    <property type="match status" value="1"/>
</dbReference>
<dbReference type="PANTHER" id="PTHR15545:SF8">
    <property type="entry name" value="SLO-INTERACTING PROTEIN 1"/>
    <property type="match status" value="1"/>
</dbReference>
<feature type="compositionally biased region" description="Low complexity" evidence="2">
    <location>
        <begin position="565"/>
        <end position="580"/>
    </location>
</feature>
<dbReference type="EMBL" id="JYDP01000014">
    <property type="protein sequence ID" value="KRZ15912.1"/>
    <property type="molecule type" value="Genomic_DNA"/>
</dbReference>
<feature type="compositionally biased region" description="Basic and acidic residues" evidence="2">
    <location>
        <begin position="988"/>
        <end position="1013"/>
    </location>
</feature>
<feature type="compositionally biased region" description="Low complexity" evidence="2">
    <location>
        <begin position="222"/>
        <end position="235"/>
    </location>
</feature>
<dbReference type="Pfam" id="PF00595">
    <property type="entry name" value="PDZ"/>
    <property type="match status" value="1"/>
</dbReference>
<sequence>MVCWPRRTDGNDQRRCDSGDLFCSNGADLSICHASYTADAGQRTTTASKQFSKQKDMQVCMCVLETLGNAKETQRTMIGSRPNYSCCFATSIPMSMLLGGHPLNDWSMKFNDQVHRLSKLQKNMVHLSRRIGPRQHGLLIDLVNLHDRLRSLTSHFQRNLLHFQRDLSPLIETEKNMLKSTVPHVTNKNAIDNTSFHVSTSLQQLQQQQVCRTKRSRPRSKLASGSNCSSRSLLSGVVAFPPPPARTISISTQTDPCSTSNDNYSDNEAEEENAYQVLDWPAEQENDYDNNNNTSSQATSSSDLAKIVSSNSSTVVSARKAHDSRVASVKMKTMHPNYWHNDDDDDDDDDDADEDDNKPCNGNDDEVNNELCQYGIEYEEVTLKRHSAKQKLGLTLCYGSVDDTQTDIFISEVQNASLAHLDGRFRTGDQILQINGVDVHSRSQAIELFSQDCPSVTLLLARRRNVFSSDCSDHHHHQAVNDSFSSNDQWNRRVMSTQPPQPIEEEEEEEDEEERGGEEEEEGVLTDGTRGSAYSTHEKDSGISRATDSDPDILPATLSSPSKYSELSTGSGSLSSESSSMKQRCEDDDGSAVQVEVDEGLIADSRQVEEEASSGKGSKKVSTGVGSTTSLERELQYLHQEMEHIQLECDRLIEQHAKAERRMHKQLQDASRLAASIEHLQNQPKLLQRPVHAPLLLPSGSSSPSVGHGNVVSVRRSPIVTSATTSTNANNSIGSKPKTSITRFPKIAQLTAENLRRSIRFRRDDPPCSVYNNANVDVCRGPAASKPTHCMLMRKVPAEEDGKRDSAFFTLPHNEQQYHNSAANSRDDGGKFALKSTSPDEHIYASISGDTVYTNLENLNSTIAQQQKHFHKAVVEQARQLKIQQRQQRQFYSAGQVYKNLITGEPSCRIPACQQNLHRAAKESATNTEWKVKRRPDGSRYITKKPVRKQILKERAERLANERFGCSTDDDTMSELKVGRYWSKDERRRHLEKGKERKRRQEELLRRKAEQKPANEQQIVQLSYKKMLRRQGQQLLDRFTTVQEFLAHGNRTAENYRADQPAQPLSPPAINTIFGLLHNVSSSFMVIFFFCCFSPVNGYRSAISRVEIKQ</sequence>
<feature type="compositionally biased region" description="Polar residues" evidence="2">
    <location>
        <begin position="248"/>
        <end position="264"/>
    </location>
</feature>
<feature type="region of interest" description="Disordered" evidence="2">
    <location>
        <begin position="472"/>
        <end position="627"/>
    </location>
</feature>
<dbReference type="InterPro" id="IPR001478">
    <property type="entry name" value="PDZ"/>
</dbReference>
<dbReference type="InterPro" id="IPR051971">
    <property type="entry name" value="E3_ubiquitin-PDZ_ligase"/>
</dbReference>
<dbReference type="Gene3D" id="2.30.42.10">
    <property type="match status" value="1"/>
</dbReference>
<keyword evidence="1" id="KW-0175">Coiled coil</keyword>
<dbReference type="SUPFAM" id="SSF50156">
    <property type="entry name" value="PDZ domain-like"/>
    <property type="match status" value="1"/>
</dbReference>
<dbReference type="InterPro" id="IPR036034">
    <property type="entry name" value="PDZ_sf"/>
</dbReference>
<feature type="compositionally biased region" description="Polar residues" evidence="2">
    <location>
        <begin position="480"/>
        <end position="498"/>
    </location>
</feature>
<evidence type="ECO:0000313" key="4">
    <source>
        <dbReference type="EMBL" id="KRZ15912.1"/>
    </source>
</evidence>
<protein>
    <submittedName>
        <fullName evidence="4">PDZ domain-containing protein 4</fullName>
    </submittedName>
</protein>
<dbReference type="AlphaFoldDB" id="A0A0V1HYW7"/>
<proteinExistence type="predicted"/>
<feature type="compositionally biased region" description="Low complexity" evidence="2">
    <location>
        <begin position="614"/>
        <end position="627"/>
    </location>
</feature>
<accession>A0A0V1HYW7</accession>
<feature type="compositionally biased region" description="Acidic residues" evidence="2">
    <location>
        <begin position="586"/>
        <end position="601"/>
    </location>
</feature>
<dbReference type="CDD" id="cd06716">
    <property type="entry name" value="PDZ2-PDZRN4-like"/>
    <property type="match status" value="1"/>
</dbReference>
<feature type="compositionally biased region" description="Acidic residues" evidence="2">
    <location>
        <begin position="342"/>
        <end position="356"/>
    </location>
</feature>
<dbReference type="STRING" id="268475.A0A0V1HYW7"/>
<dbReference type="SMART" id="SM00228">
    <property type="entry name" value="PDZ"/>
    <property type="match status" value="1"/>
</dbReference>
<dbReference type="OrthoDB" id="6270329at2759"/>
<gene>
    <name evidence="4" type="primary">PDZD4</name>
    <name evidence="4" type="ORF">T11_45</name>
</gene>